<feature type="compositionally biased region" description="Low complexity" evidence="1">
    <location>
        <begin position="67"/>
        <end position="78"/>
    </location>
</feature>
<feature type="compositionally biased region" description="Acidic residues" evidence="1">
    <location>
        <begin position="119"/>
        <end position="130"/>
    </location>
</feature>
<comment type="caution">
    <text evidence="2">The sequence shown here is derived from an EMBL/GenBank/DDBJ whole genome shotgun (WGS) entry which is preliminary data.</text>
</comment>
<reference evidence="2" key="1">
    <citation type="submission" date="2023-10" db="EMBL/GenBank/DDBJ databases">
        <title>Genome assembly of Pristionchus species.</title>
        <authorList>
            <person name="Yoshida K."/>
            <person name="Sommer R.J."/>
        </authorList>
    </citation>
    <scope>NUCLEOTIDE SEQUENCE</scope>
    <source>
        <strain evidence="2">RS5133</strain>
    </source>
</reference>
<proteinExistence type="predicted"/>
<accession>A0AAV5WMB6</accession>
<evidence type="ECO:0000256" key="1">
    <source>
        <dbReference type="SAM" id="MobiDB-lite"/>
    </source>
</evidence>
<organism evidence="2 3">
    <name type="scientific">Pristionchus fissidentatus</name>
    <dbReference type="NCBI Taxonomy" id="1538716"/>
    <lineage>
        <taxon>Eukaryota</taxon>
        <taxon>Metazoa</taxon>
        <taxon>Ecdysozoa</taxon>
        <taxon>Nematoda</taxon>
        <taxon>Chromadorea</taxon>
        <taxon>Rhabditida</taxon>
        <taxon>Rhabditina</taxon>
        <taxon>Diplogasteromorpha</taxon>
        <taxon>Diplogasteroidea</taxon>
        <taxon>Neodiplogasteridae</taxon>
        <taxon>Pristionchus</taxon>
    </lineage>
</organism>
<name>A0AAV5WMB6_9BILA</name>
<dbReference type="EMBL" id="BTSY01000006">
    <property type="protein sequence ID" value="GMT32538.1"/>
    <property type="molecule type" value="Genomic_DNA"/>
</dbReference>
<dbReference type="AlphaFoldDB" id="A0AAV5WMB6"/>
<evidence type="ECO:0000313" key="3">
    <source>
        <dbReference type="Proteomes" id="UP001432322"/>
    </source>
</evidence>
<sequence>SEARFTSMPERSGPSVFATRKERRKGCTEMRDNGELASTNDPMDFASIPMPMGIPLPPQPPSGGGFSSSTGAGYTTGPAIPVQPQTGVKQEEQEEEVRQGDGSLVPAPFKMEEEKEFKAEEEEEEEEENVGSEVLKLAATATPFGAWSRVKKSETGSVPYVKPVSEEQKKADERARLWRQEEEAAVGFTAAAPKKVEAKIEFTEKVAPILTKKKNAGVVEFKKKSAPKSVRRRDEE</sequence>
<feature type="non-terminal residue" evidence="2">
    <location>
        <position position="1"/>
    </location>
</feature>
<evidence type="ECO:0000313" key="2">
    <source>
        <dbReference type="EMBL" id="GMT32538.1"/>
    </source>
</evidence>
<feature type="compositionally biased region" description="Basic and acidic residues" evidence="1">
    <location>
        <begin position="25"/>
        <end position="34"/>
    </location>
</feature>
<protein>
    <submittedName>
        <fullName evidence="2">Uncharacterized protein</fullName>
    </submittedName>
</protein>
<feature type="region of interest" description="Disordered" evidence="1">
    <location>
        <begin position="1"/>
        <end position="134"/>
    </location>
</feature>
<gene>
    <name evidence="2" type="ORF">PFISCL1PPCAC_23835</name>
</gene>
<feature type="compositionally biased region" description="Pro residues" evidence="1">
    <location>
        <begin position="52"/>
        <end position="61"/>
    </location>
</feature>
<keyword evidence="3" id="KW-1185">Reference proteome</keyword>
<dbReference type="Proteomes" id="UP001432322">
    <property type="component" value="Unassembled WGS sequence"/>
</dbReference>